<proteinExistence type="inferred from homology"/>
<dbReference type="PANTHER" id="PTHR11941">
    <property type="entry name" value="ENOYL-COA HYDRATASE-RELATED"/>
    <property type="match status" value="1"/>
</dbReference>
<dbReference type="InterPro" id="IPR029045">
    <property type="entry name" value="ClpP/crotonase-like_dom_sf"/>
</dbReference>
<evidence type="ECO:0000313" key="3">
    <source>
        <dbReference type="EMBL" id="TWB46813.1"/>
    </source>
</evidence>
<gene>
    <name evidence="3" type="ORF">FBZ92_1438</name>
</gene>
<dbReference type="PANTHER" id="PTHR11941:SF54">
    <property type="entry name" value="ENOYL-COA HYDRATASE, MITOCHONDRIAL"/>
    <property type="match status" value="1"/>
</dbReference>
<name>A0A560HJY5_9PROT</name>
<protein>
    <submittedName>
        <fullName evidence="3">Enoyl-CoA hydratase/carnithine racemase</fullName>
    </submittedName>
</protein>
<organism evidence="3 4">
    <name type="scientific">Nitrospirillum amazonense</name>
    <dbReference type="NCBI Taxonomy" id="28077"/>
    <lineage>
        <taxon>Bacteria</taxon>
        <taxon>Pseudomonadati</taxon>
        <taxon>Pseudomonadota</taxon>
        <taxon>Alphaproteobacteria</taxon>
        <taxon>Rhodospirillales</taxon>
        <taxon>Azospirillaceae</taxon>
        <taxon>Nitrospirillum</taxon>
    </lineage>
</organism>
<dbReference type="Pfam" id="PF00378">
    <property type="entry name" value="ECH_1"/>
    <property type="match status" value="1"/>
</dbReference>
<dbReference type="Proteomes" id="UP000318050">
    <property type="component" value="Unassembled WGS sequence"/>
</dbReference>
<dbReference type="InterPro" id="IPR001753">
    <property type="entry name" value="Enoyl-CoA_hydra/iso"/>
</dbReference>
<accession>A0A560HJY5</accession>
<dbReference type="EMBL" id="VITT01000043">
    <property type="protein sequence ID" value="TWB46813.1"/>
    <property type="molecule type" value="Genomic_DNA"/>
</dbReference>
<dbReference type="OrthoDB" id="7332872at2"/>
<reference evidence="3 4" key="1">
    <citation type="submission" date="2019-06" db="EMBL/GenBank/DDBJ databases">
        <title>Genomic Encyclopedia of Type Strains, Phase IV (KMG-V): Genome sequencing to study the core and pangenomes of soil and plant-associated prokaryotes.</title>
        <authorList>
            <person name="Whitman W."/>
        </authorList>
    </citation>
    <scope>NUCLEOTIDE SEQUENCE [LARGE SCALE GENOMIC DNA]</scope>
    <source>
        <strain evidence="3 4">BR 11140</strain>
    </source>
</reference>
<comment type="similarity">
    <text evidence="1">Belongs to the enoyl-CoA hydratase/isomerase family.</text>
</comment>
<evidence type="ECO:0000256" key="1">
    <source>
        <dbReference type="ARBA" id="ARBA00005254"/>
    </source>
</evidence>
<dbReference type="CDD" id="cd06558">
    <property type="entry name" value="crotonase-like"/>
    <property type="match status" value="1"/>
</dbReference>
<keyword evidence="2" id="KW-0456">Lyase</keyword>
<dbReference type="Gene3D" id="3.90.226.10">
    <property type="entry name" value="2-enoyl-CoA Hydratase, Chain A, domain 1"/>
    <property type="match status" value="1"/>
</dbReference>
<dbReference type="AlphaFoldDB" id="A0A560HJY5"/>
<comment type="caution">
    <text evidence="3">The sequence shown here is derived from an EMBL/GenBank/DDBJ whole genome shotgun (WGS) entry which is preliminary data.</text>
</comment>
<evidence type="ECO:0000256" key="2">
    <source>
        <dbReference type="ARBA" id="ARBA00023239"/>
    </source>
</evidence>
<dbReference type="GO" id="GO:0016829">
    <property type="term" value="F:lyase activity"/>
    <property type="evidence" value="ECO:0007669"/>
    <property type="project" value="UniProtKB-KW"/>
</dbReference>
<dbReference type="FunFam" id="3.90.226.10:FF:000009">
    <property type="entry name" value="Carnitinyl-CoA dehydratase"/>
    <property type="match status" value="1"/>
</dbReference>
<dbReference type="SUPFAM" id="SSF52096">
    <property type="entry name" value="ClpP/crotonase"/>
    <property type="match status" value="1"/>
</dbReference>
<evidence type="ECO:0000313" key="4">
    <source>
        <dbReference type="Proteomes" id="UP000318050"/>
    </source>
</evidence>
<sequence>MFHTETIGARFVLTLDRPPVNAINDEWLSRFHAIVDELETRQDVAVVHVRSAHKVFCAGMDIGHIEALTRLPDGAGAMVRDVGEFQRAFTRLESLPQVVLAELGGAALGGGLELALACDLRIAADEAKLGLPEAKLGLIPGAGGTQRLTWLCGKGVASRLILSGEVVNGQEALKVGLVQWSVPRDRIANEASLLAERIASLSIGSLHEAKRLISAALTPSCDGFAQELEADRRLFDLPDTRARIAHFLQGGR</sequence>
<dbReference type="GO" id="GO:0006635">
    <property type="term" value="P:fatty acid beta-oxidation"/>
    <property type="evidence" value="ECO:0007669"/>
    <property type="project" value="TreeGrafter"/>
</dbReference>